<feature type="compositionally biased region" description="Low complexity" evidence="2">
    <location>
        <begin position="315"/>
        <end position="329"/>
    </location>
</feature>
<feature type="region of interest" description="Disordered" evidence="2">
    <location>
        <begin position="279"/>
        <end position="329"/>
    </location>
</feature>
<dbReference type="GO" id="GO:0043001">
    <property type="term" value="P:Golgi to plasma membrane protein transport"/>
    <property type="evidence" value="ECO:0007669"/>
    <property type="project" value="TreeGrafter"/>
</dbReference>
<sequence length="498" mass="54314">MSQFSAAVTPGRSLGFLVLGASLHDIVTRLKAEPQTFGKLELIYSPESPVTEPVIVSLPTNGLRLRFDGPEQRLRLIEITDFSKSKLTYKNIDIVKPASPASPSTSSSIQDTSAGPTFKHIYNKLLAPSYPGDYVPPDAKGDGKYGVYILSYPGIAFTFPVLASTWNPDKDYATMLALPSTKPATSMAVFIGDSWAEEQKVLYDQLLEDPRSYSPSHKGKDVYPDEISLVNIFGEGKLRLDRAWSSSPFWLFLGQTTPQELVAELGPPDAIYRKSDQRMAIHKARAGSESQQTRPHLDPPSTDDSTDTNASSIRTGTSVSGDESDSGSVDGKMSKECFYNYFYHGFDILVSPPTPPSRPCPSSLAAADDASPEGPTLISPAPLVATKLILHSNIPGSYAFNRHRRCRWSLSYLPLPSPPTSESPYPEIASRLHEEWKSIYATGEEAAQRQRGMVLNRDWGDSPGSSVDLLGDWEEGTGPGGGRDGVYPTSTVDRLTKT</sequence>
<dbReference type="InterPro" id="IPR005373">
    <property type="entry name" value="PHAF1"/>
</dbReference>
<dbReference type="AlphaFoldDB" id="A0A177AHA5"/>
<feature type="region of interest" description="Disordered" evidence="2">
    <location>
        <begin position="354"/>
        <end position="373"/>
    </location>
</feature>
<dbReference type="InterPro" id="IPR039156">
    <property type="entry name" value="PHAF1/BROMI"/>
</dbReference>
<dbReference type="Pfam" id="PF03676">
    <property type="entry name" value="PHAF1"/>
    <property type="match status" value="2"/>
</dbReference>
<dbReference type="Proteomes" id="UP000077154">
    <property type="component" value="Unassembled WGS sequence"/>
</dbReference>
<dbReference type="PANTHER" id="PTHR13465">
    <property type="entry name" value="UPF0183 PROTEIN"/>
    <property type="match status" value="1"/>
</dbReference>
<reference evidence="3" key="1">
    <citation type="submission" date="2016-03" db="EMBL/GenBank/DDBJ databases">
        <title>Updated assembly of Pseudogymnoascus destructans, the fungus causing white-nose syndrome of bats.</title>
        <authorList>
            <person name="Palmer J.M."/>
            <person name="Drees K.P."/>
            <person name="Foster J.T."/>
            <person name="Lindner D.L."/>
        </authorList>
    </citation>
    <scope>NUCLEOTIDE SEQUENCE [LARGE SCALE GENOMIC DNA]</scope>
    <source>
        <strain evidence="3">20631-21</strain>
    </source>
</reference>
<proteinExistence type="inferred from homology"/>
<dbReference type="VEuPathDB" id="FungiDB:GMDG_01288"/>
<feature type="region of interest" description="Disordered" evidence="2">
    <location>
        <begin position="456"/>
        <end position="498"/>
    </location>
</feature>
<accession>A0A177AHA5</accession>
<dbReference type="RefSeq" id="XP_024325894.1">
    <property type="nucleotide sequence ID" value="XM_024467062.1"/>
</dbReference>
<dbReference type="EMBL" id="KV441391">
    <property type="protein sequence ID" value="OAF60613.1"/>
    <property type="molecule type" value="Genomic_DNA"/>
</dbReference>
<organism evidence="3">
    <name type="scientific">Pseudogymnoascus destructans</name>
    <dbReference type="NCBI Taxonomy" id="655981"/>
    <lineage>
        <taxon>Eukaryota</taxon>
        <taxon>Fungi</taxon>
        <taxon>Dikarya</taxon>
        <taxon>Ascomycota</taxon>
        <taxon>Pezizomycotina</taxon>
        <taxon>Leotiomycetes</taxon>
        <taxon>Thelebolales</taxon>
        <taxon>Thelebolaceae</taxon>
        <taxon>Pseudogymnoascus</taxon>
    </lineage>
</organism>
<dbReference type="GeneID" id="36286491"/>
<comment type="similarity">
    <text evidence="1">Belongs to the PHAF1 family.</text>
</comment>
<feature type="compositionally biased region" description="Polar residues" evidence="2">
    <location>
        <begin position="488"/>
        <end position="498"/>
    </location>
</feature>
<feature type="compositionally biased region" description="Low complexity" evidence="2">
    <location>
        <begin position="360"/>
        <end position="369"/>
    </location>
</feature>
<dbReference type="GO" id="GO:0005802">
    <property type="term" value="C:trans-Golgi network"/>
    <property type="evidence" value="ECO:0007669"/>
    <property type="project" value="TreeGrafter"/>
</dbReference>
<dbReference type="eggNOG" id="KOG2819">
    <property type="taxonomic scope" value="Eukaryota"/>
</dbReference>
<evidence type="ECO:0000313" key="3">
    <source>
        <dbReference type="EMBL" id="OAF60613.1"/>
    </source>
</evidence>
<dbReference type="OrthoDB" id="411211at2759"/>
<evidence type="ECO:0000256" key="2">
    <source>
        <dbReference type="SAM" id="MobiDB-lite"/>
    </source>
</evidence>
<protein>
    <submittedName>
        <fullName evidence="3">Uncharacterized protein</fullName>
    </submittedName>
</protein>
<evidence type="ECO:0000256" key="1">
    <source>
        <dbReference type="ARBA" id="ARBA00024339"/>
    </source>
</evidence>
<dbReference type="PANTHER" id="PTHR13465:SF2">
    <property type="entry name" value="PHAGOSOME ASSEMBLY FACTOR 1"/>
    <property type="match status" value="1"/>
</dbReference>
<name>A0A177AHA5_9PEZI</name>
<gene>
    <name evidence="3" type="ORF">VC83_03415</name>
</gene>